<keyword evidence="10" id="KW-0812">Transmembrane</keyword>
<feature type="compositionally biased region" description="Basic residues" evidence="9">
    <location>
        <begin position="31"/>
        <end position="41"/>
    </location>
</feature>
<evidence type="ECO:0000256" key="7">
    <source>
        <dbReference type="ARBA" id="ARBA00023187"/>
    </source>
</evidence>
<dbReference type="EMBL" id="JACGWM010000002">
    <property type="protein sequence ID" value="KAL0389738.1"/>
    <property type="molecule type" value="Genomic_DNA"/>
</dbReference>
<dbReference type="Pfam" id="PF04408">
    <property type="entry name" value="WHD_HA2"/>
    <property type="match status" value="1"/>
</dbReference>
<keyword evidence="6" id="KW-0067">ATP-binding</keyword>
<dbReference type="PROSITE" id="PS51194">
    <property type="entry name" value="HELICASE_CTER"/>
    <property type="match status" value="1"/>
</dbReference>
<evidence type="ECO:0000256" key="6">
    <source>
        <dbReference type="ARBA" id="ARBA00022840"/>
    </source>
</evidence>
<evidence type="ECO:0000256" key="3">
    <source>
        <dbReference type="ARBA" id="ARBA00022741"/>
    </source>
</evidence>
<dbReference type="PANTHER" id="PTHR18934:SF109">
    <property type="entry name" value="ATP-DEPENDENT RNA HELICASE DHX15 HOMOLOG"/>
    <property type="match status" value="1"/>
</dbReference>
<accession>A0AAW2SBG3</accession>
<evidence type="ECO:0000256" key="10">
    <source>
        <dbReference type="SAM" id="Phobius"/>
    </source>
</evidence>
<dbReference type="InterPro" id="IPR011709">
    <property type="entry name" value="DEAD-box_helicase_OB_fold"/>
</dbReference>
<evidence type="ECO:0000259" key="11">
    <source>
        <dbReference type="PROSITE" id="PS51194"/>
    </source>
</evidence>
<feature type="domain" description="Helicase C-terminal" evidence="11">
    <location>
        <begin position="360"/>
        <end position="515"/>
    </location>
</feature>
<evidence type="ECO:0000313" key="12">
    <source>
        <dbReference type="EMBL" id="KAL0389738.1"/>
    </source>
</evidence>
<keyword evidence="3" id="KW-0547">Nucleotide-binding</keyword>
<evidence type="ECO:0000256" key="8">
    <source>
        <dbReference type="ARBA" id="ARBA00047984"/>
    </source>
</evidence>
<reference evidence="12" key="2">
    <citation type="journal article" date="2024" name="Plant">
        <title>Genomic evolution and insights into agronomic trait innovations of Sesamum species.</title>
        <authorList>
            <person name="Miao H."/>
            <person name="Wang L."/>
            <person name="Qu L."/>
            <person name="Liu H."/>
            <person name="Sun Y."/>
            <person name="Le M."/>
            <person name="Wang Q."/>
            <person name="Wei S."/>
            <person name="Zheng Y."/>
            <person name="Lin W."/>
            <person name="Duan Y."/>
            <person name="Cao H."/>
            <person name="Xiong S."/>
            <person name="Wang X."/>
            <person name="Wei L."/>
            <person name="Li C."/>
            <person name="Ma Q."/>
            <person name="Ju M."/>
            <person name="Zhao R."/>
            <person name="Li G."/>
            <person name="Mu C."/>
            <person name="Tian Q."/>
            <person name="Mei H."/>
            <person name="Zhang T."/>
            <person name="Gao T."/>
            <person name="Zhang H."/>
        </authorList>
    </citation>
    <scope>NUCLEOTIDE SEQUENCE</scope>
    <source>
        <strain evidence="12">KEN8</strain>
    </source>
</reference>
<dbReference type="SMART" id="SM00847">
    <property type="entry name" value="HA2"/>
    <property type="match status" value="1"/>
</dbReference>
<gene>
    <name evidence="12" type="ORF">Scaly_0330900</name>
</gene>
<organism evidence="12">
    <name type="scientific">Sesamum calycinum</name>
    <dbReference type="NCBI Taxonomy" id="2727403"/>
    <lineage>
        <taxon>Eukaryota</taxon>
        <taxon>Viridiplantae</taxon>
        <taxon>Streptophyta</taxon>
        <taxon>Embryophyta</taxon>
        <taxon>Tracheophyta</taxon>
        <taxon>Spermatophyta</taxon>
        <taxon>Magnoliopsida</taxon>
        <taxon>eudicotyledons</taxon>
        <taxon>Gunneridae</taxon>
        <taxon>Pentapetalae</taxon>
        <taxon>asterids</taxon>
        <taxon>lamiids</taxon>
        <taxon>Lamiales</taxon>
        <taxon>Pedaliaceae</taxon>
        <taxon>Sesamum</taxon>
    </lineage>
</organism>
<comment type="caution">
    <text evidence="12">The sequence shown here is derived from an EMBL/GenBank/DDBJ whole genome shotgun (WGS) entry which is preliminary data.</text>
</comment>
<name>A0AAW2SBG3_9LAMI</name>
<protein>
    <recommendedName>
        <fullName evidence="1">RNA helicase</fullName>
        <ecNumber evidence="1">3.6.4.13</ecNumber>
    </recommendedName>
</protein>
<proteinExistence type="predicted"/>
<evidence type="ECO:0000256" key="1">
    <source>
        <dbReference type="ARBA" id="ARBA00012552"/>
    </source>
</evidence>
<evidence type="ECO:0000256" key="9">
    <source>
        <dbReference type="SAM" id="MobiDB-lite"/>
    </source>
</evidence>
<evidence type="ECO:0000256" key="4">
    <source>
        <dbReference type="ARBA" id="ARBA00022801"/>
    </source>
</evidence>
<keyword evidence="7" id="KW-0508">mRNA splicing</keyword>
<dbReference type="InterPro" id="IPR048333">
    <property type="entry name" value="HA2_WH"/>
</dbReference>
<feature type="region of interest" description="Disordered" evidence="9">
    <location>
        <begin position="1"/>
        <end position="55"/>
    </location>
</feature>
<keyword evidence="4" id="KW-0378">Hydrolase</keyword>
<comment type="catalytic activity">
    <reaction evidence="8">
        <text>ATP + H2O = ADP + phosphate + H(+)</text>
        <dbReference type="Rhea" id="RHEA:13065"/>
        <dbReference type="ChEBI" id="CHEBI:15377"/>
        <dbReference type="ChEBI" id="CHEBI:15378"/>
        <dbReference type="ChEBI" id="CHEBI:30616"/>
        <dbReference type="ChEBI" id="CHEBI:43474"/>
        <dbReference type="ChEBI" id="CHEBI:456216"/>
        <dbReference type="EC" id="3.6.4.13"/>
    </reaction>
</comment>
<dbReference type="GO" id="GO:0006397">
    <property type="term" value="P:mRNA processing"/>
    <property type="evidence" value="ECO:0007669"/>
    <property type="project" value="UniProtKB-KW"/>
</dbReference>
<dbReference type="GO" id="GO:0003723">
    <property type="term" value="F:RNA binding"/>
    <property type="evidence" value="ECO:0007669"/>
    <property type="project" value="TreeGrafter"/>
</dbReference>
<dbReference type="FunFam" id="3.40.50.300:FF:002859">
    <property type="entry name" value="putative pre-mRNA-splicing factor ATP-dependent RNA helicase DHX16 isoform X1"/>
    <property type="match status" value="1"/>
</dbReference>
<dbReference type="SUPFAM" id="SSF52540">
    <property type="entry name" value="P-loop containing nucleoside triphosphate hydrolases"/>
    <property type="match status" value="1"/>
</dbReference>
<evidence type="ECO:0000256" key="2">
    <source>
        <dbReference type="ARBA" id="ARBA00022664"/>
    </source>
</evidence>
<keyword evidence="10" id="KW-0472">Membrane</keyword>
<dbReference type="GO" id="GO:0003724">
    <property type="term" value="F:RNA helicase activity"/>
    <property type="evidence" value="ECO:0007669"/>
    <property type="project" value="UniProtKB-EC"/>
</dbReference>
<dbReference type="InterPro" id="IPR001650">
    <property type="entry name" value="Helicase_C-like"/>
</dbReference>
<dbReference type="InterPro" id="IPR027417">
    <property type="entry name" value="P-loop_NTPase"/>
</dbReference>
<dbReference type="GO" id="GO:0005524">
    <property type="term" value="F:ATP binding"/>
    <property type="evidence" value="ECO:0007669"/>
    <property type="project" value="UniProtKB-KW"/>
</dbReference>
<keyword evidence="5 12" id="KW-0347">Helicase</keyword>
<feature type="compositionally biased region" description="Low complexity" evidence="9">
    <location>
        <begin position="92"/>
        <end position="101"/>
    </location>
</feature>
<reference evidence="12" key="1">
    <citation type="submission" date="2020-06" db="EMBL/GenBank/DDBJ databases">
        <authorList>
            <person name="Li T."/>
            <person name="Hu X."/>
            <person name="Zhang T."/>
            <person name="Song X."/>
            <person name="Zhang H."/>
            <person name="Dai N."/>
            <person name="Sheng W."/>
            <person name="Hou X."/>
            <person name="Wei L."/>
        </authorList>
    </citation>
    <scope>NUCLEOTIDE SEQUENCE</scope>
    <source>
        <strain evidence="12">KEN8</strain>
        <tissue evidence="12">Leaf</tissue>
    </source>
</reference>
<dbReference type="Pfam" id="PF21010">
    <property type="entry name" value="HA2_C"/>
    <property type="match status" value="1"/>
</dbReference>
<dbReference type="InterPro" id="IPR007502">
    <property type="entry name" value="Helicase-assoc_dom"/>
</dbReference>
<keyword evidence="2" id="KW-0507">mRNA processing</keyword>
<dbReference type="PANTHER" id="PTHR18934">
    <property type="entry name" value="ATP-DEPENDENT RNA HELICASE"/>
    <property type="match status" value="1"/>
</dbReference>
<dbReference type="GO" id="GO:0016787">
    <property type="term" value="F:hydrolase activity"/>
    <property type="evidence" value="ECO:0007669"/>
    <property type="project" value="UniProtKB-KW"/>
</dbReference>
<evidence type="ECO:0000256" key="5">
    <source>
        <dbReference type="ARBA" id="ARBA00022806"/>
    </source>
</evidence>
<feature type="region of interest" description="Disordered" evidence="9">
    <location>
        <begin position="82"/>
        <end position="101"/>
    </location>
</feature>
<dbReference type="Gene3D" id="3.40.50.300">
    <property type="entry name" value="P-loop containing nucleotide triphosphate hydrolases"/>
    <property type="match status" value="4"/>
</dbReference>
<sequence>MTALLADNNPGQQPCQGPLPLAEKDHEKERRKAGKVKKAPKPPRPPKGPSLDAADMRLIKEISKIAMKKRERIERLKAYKKMKAARLPPPSSSSSSSAFSPSSGGTISAMVITILFILVLIFQGLGSLGSSNLALTEAPQPAPETTDLSPIQLYKTVMSDDGAAPIFLPPKVSSSPSDVLDYLLLSLFDGEIYCHAIGGGTLEPTAAERPLRGASTIIGGMEGLIPRLYEILEKRKSLPVWHQKEEFLQRSCRVTHSLGWAAMSVSRRVAEEMDVTIGEEVGYSIRFEDCSSARTVLKYLTDGVLKNRPDLKLVVDVATLEAEKFQGYFFGAPLMKVPGRLHPVEIFYTQEPERDYLEAAIKTVYQIHACEPPGDILVFLTGEEEIEDACKKLAKEIANAGDQVGPAKIVPLYSTLPPAMQQKIFEPAPPPAVEDPGFAKQKVYNPRIRVESLLVSPISKASAHQRSGRAGRTQPGKCFRLYTEKSFHNDLAPQTYPEILRSNLANTVLTLKKLGIDDLVHFDFMDPPAPETLMRALEVLNYLGALDDDGNLTKLGEIMSEFPLDPQMGKMLVVSPEFNCSNEILSISAMLSVPNCFVRPREAQKAADEAKARFGHIDGDHLTLLNVYHAYKQNKEDPQWCYENFINHRALKSADNVRQQLARIMARFNLKLCSTDFNSRDYYVNIRKAMLAGYFMQVAHLERTGHYLTVKDNQVVHLHPSNCLDHKPEWVIYNEYVLTSRNFIRTVTDIRGEWLVDVAPHYYDLSNFPNCEAKRQLEKLYKKRENAREESRNKK</sequence>
<feature type="compositionally biased region" description="Low complexity" evidence="9">
    <location>
        <begin position="10"/>
        <end position="21"/>
    </location>
</feature>
<dbReference type="Pfam" id="PF07717">
    <property type="entry name" value="OB_NTP_bind"/>
    <property type="match status" value="1"/>
</dbReference>
<dbReference type="EC" id="3.6.4.13" evidence="1"/>
<dbReference type="CDD" id="cd18791">
    <property type="entry name" value="SF2_C_RHA"/>
    <property type="match status" value="1"/>
</dbReference>
<dbReference type="GO" id="GO:0008380">
    <property type="term" value="P:RNA splicing"/>
    <property type="evidence" value="ECO:0007669"/>
    <property type="project" value="UniProtKB-KW"/>
</dbReference>
<feature type="transmembrane region" description="Helical" evidence="10">
    <location>
        <begin position="107"/>
        <end position="126"/>
    </location>
</feature>
<keyword evidence="10" id="KW-1133">Transmembrane helix</keyword>
<dbReference type="AlphaFoldDB" id="A0AAW2SBG3"/>
<dbReference type="Gene3D" id="1.20.120.1080">
    <property type="match status" value="1"/>
</dbReference>
<dbReference type="FunFam" id="1.20.120.1080:FF:000003">
    <property type="entry name" value="Pre-mRNA-splicing factor ATP-dependent RNA helicase PRP43"/>
    <property type="match status" value="1"/>
</dbReference>